<feature type="compositionally biased region" description="Gly residues" evidence="1">
    <location>
        <begin position="202"/>
        <end position="212"/>
    </location>
</feature>
<dbReference type="AlphaFoldDB" id="A0A0P0X7D7"/>
<keyword evidence="3" id="KW-1185">Reference proteome</keyword>
<feature type="compositionally biased region" description="Basic residues" evidence="1">
    <location>
        <begin position="162"/>
        <end position="179"/>
    </location>
</feature>
<protein>
    <submittedName>
        <fullName evidence="2">Os07g0551933 protein</fullName>
    </submittedName>
</protein>
<feature type="compositionally biased region" description="Polar residues" evidence="1">
    <location>
        <begin position="137"/>
        <end position="149"/>
    </location>
</feature>
<reference evidence="2 3" key="3">
    <citation type="journal article" date="2013" name="Rice">
        <title>Improvement of the Oryza sativa Nipponbare reference genome using next generation sequence and optical map data.</title>
        <authorList>
            <person name="Kawahara Y."/>
            <person name="de la Bastide M."/>
            <person name="Hamilton J.P."/>
            <person name="Kanamori H."/>
            <person name="McCombie W.R."/>
            <person name="Ouyang S."/>
            <person name="Schwartz D.C."/>
            <person name="Tanaka T."/>
            <person name="Wu J."/>
            <person name="Zhou S."/>
            <person name="Childs K.L."/>
            <person name="Davidson R.M."/>
            <person name="Lin H."/>
            <person name="Quesada-Ocampo L."/>
            <person name="Vaillancourt B."/>
            <person name="Sakai H."/>
            <person name="Lee S.S."/>
            <person name="Kim J."/>
            <person name="Numa H."/>
            <person name="Itoh T."/>
            <person name="Buell C.R."/>
            <person name="Matsumoto T."/>
        </authorList>
    </citation>
    <scope>NUCLEOTIDE SEQUENCE [LARGE SCALE GENOMIC DNA]</scope>
    <source>
        <strain evidence="3">cv. Nipponbare</strain>
    </source>
</reference>
<dbReference type="PaxDb" id="39947-A0A0P0X7D7"/>
<feature type="compositionally biased region" description="Basic and acidic residues" evidence="1">
    <location>
        <begin position="213"/>
        <end position="222"/>
    </location>
</feature>
<dbReference type="InParanoid" id="A0A0P0X7D7"/>
<evidence type="ECO:0000313" key="3">
    <source>
        <dbReference type="Proteomes" id="UP000059680"/>
    </source>
</evidence>
<accession>A0A0P0X7D7</accession>
<reference evidence="2 3" key="2">
    <citation type="journal article" date="2013" name="Plant Cell Physiol.">
        <title>Rice Annotation Project Database (RAP-DB): an integrative and interactive database for rice genomics.</title>
        <authorList>
            <person name="Sakai H."/>
            <person name="Lee S.S."/>
            <person name="Tanaka T."/>
            <person name="Numa H."/>
            <person name="Kim J."/>
            <person name="Kawahara Y."/>
            <person name="Wakimoto H."/>
            <person name="Yang C.C."/>
            <person name="Iwamoto M."/>
            <person name="Abe T."/>
            <person name="Yamada Y."/>
            <person name="Muto A."/>
            <person name="Inokuchi H."/>
            <person name="Ikemura T."/>
            <person name="Matsumoto T."/>
            <person name="Sasaki T."/>
            <person name="Itoh T."/>
        </authorList>
    </citation>
    <scope>NUCLEOTIDE SEQUENCE [LARGE SCALE GENOMIC DNA]</scope>
    <source>
        <strain evidence="3">cv. Nipponbare</strain>
    </source>
</reference>
<feature type="compositionally biased region" description="Basic residues" evidence="1">
    <location>
        <begin position="121"/>
        <end position="135"/>
    </location>
</feature>
<evidence type="ECO:0000313" key="2">
    <source>
        <dbReference type="EMBL" id="BAT02059.1"/>
    </source>
</evidence>
<reference evidence="3" key="1">
    <citation type="journal article" date="2005" name="Nature">
        <title>The map-based sequence of the rice genome.</title>
        <authorList>
            <consortium name="International rice genome sequencing project (IRGSP)"/>
            <person name="Matsumoto T."/>
            <person name="Wu J."/>
            <person name="Kanamori H."/>
            <person name="Katayose Y."/>
            <person name="Fujisawa M."/>
            <person name="Namiki N."/>
            <person name="Mizuno H."/>
            <person name="Yamamoto K."/>
            <person name="Antonio B.A."/>
            <person name="Baba T."/>
            <person name="Sakata K."/>
            <person name="Nagamura Y."/>
            <person name="Aoki H."/>
            <person name="Arikawa K."/>
            <person name="Arita K."/>
            <person name="Bito T."/>
            <person name="Chiden Y."/>
            <person name="Fujitsuka N."/>
            <person name="Fukunaka R."/>
            <person name="Hamada M."/>
            <person name="Harada C."/>
            <person name="Hayashi A."/>
            <person name="Hijishita S."/>
            <person name="Honda M."/>
            <person name="Hosokawa S."/>
            <person name="Ichikawa Y."/>
            <person name="Idonuma A."/>
            <person name="Iijima M."/>
            <person name="Ikeda M."/>
            <person name="Ikeno M."/>
            <person name="Ito K."/>
            <person name="Ito S."/>
            <person name="Ito T."/>
            <person name="Ito Y."/>
            <person name="Ito Y."/>
            <person name="Iwabuchi A."/>
            <person name="Kamiya K."/>
            <person name="Karasawa W."/>
            <person name="Kurita K."/>
            <person name="Katagiri S."/>
            <person name="Kikuta A."/>
            <person name="Kobayashi H."/>
            <person name="Kobayashi N."/>
            <person name="Machita K."/>
            <person name="Maehara T."/>
            <person name="Masukawa M."/>
            <person name="Mizubayashi T."/>
            <person name="Mukai Y."/>
            <person name="Nagasaki H."/>
            <person name="Nagata Y."/>
            <person name="Naito S."/>
            <person name="Nakashima M."/>
            <person name="Nakama Y."/>
            <person name="Nakamichi Y."/>
            <person name="Nakamura M."/>
            <person name="Meguro A."/>
            <person name="Negishi M."/>
            <person name="Ohta I."/>
            <person name="Ohta T."/>
            <person name="Okamoto M."/>
            <person name="Ono N."/>
            <person name="Saji S."/>
            <person name="Sakaguchi M."/>
            <person name="Sakai K."/>
            <person name="Shibata M."/>
            <person name="Shimokawa T."/>
            <person name="Song J."/>
            <person name="Takazaki Y."/>
            <person name="Terasawa K."/>
            <person name="Tsugane M."/>
            <person name="Tsuji K."/>
            <person name="Ueda S."/>
            <person name="Waki K."/>
            <person name="Yamagata H."/>
            <person name="Yamamoto M."/>
            <person name="Yamamoto S."/>
            <person name="Yamane H."/>
            <person name="Yoshiki S."/>
            <person name="Yoshihara R."/>
            <person name="Yukawa K."/>
            <person name="Zhong H."/>
            <person name="Yano M."/>
            <person name="Yuan Q."/>
            <person name="Ouyang S."/>
            <person name="Liu J."/>
            <person name="Jones K.M."/>
            <person name="Gansberger K."/>
            <person name="Moffat K."/>
            <person name="Hill J."/>
            <person name="Bera J."/>
            <person name="Fadrosh D."/>
            <person name="Jin S."/>
            <person name="Johri S."/>
            <person name="Kim M."/>
            <person name="Overton L."/>
            <person name="Reardon M."/>
            <person name="Tsitrin T."/>
            <person name="Vuong H."/>
            <person name="Weaver B."/>
            <person name="Ciecko A."/>
            <person name="Tallon L."/>
            <person name="Jackson J."/>
            <person name="Pai G."/>
            <person name="Aken S.V."/>
            <person name="Utterback T."/>
            <person name="Reidmuller S."/>
            <person name="Feldblyum T."/>
            <person name="Hsiao J."/>
            <person name="Zismann V."/>
            <person name="Iobst S."/>
            <person name="de Vazeille A.R."/>
            <person name="Buell C.R."/>
            <person name="Ying K."/>
            <person name="Li Y."/>
            <person name="Lu T."/>
            <person name="Huang Y."/>
            <person name="Zhao Q."/>
            <person name="Feng Q."/>
            <person name="Zhang L."/>
            <person name="Zhu J."/>
            <person name="Weng Q."/>
            <person name="Mu J."/>
            <person name="Lu Y."/>
            <person name="Fan D."/>
            <person name="Liu Y."/>
            <person name="Guan J."/>
            <person name="Zhang Y."/>
            <person name="Yu S."/>
            <person name="Liu X."/>
            <person name="Zhang Y."/>
            <person name="Hong G."/>
            <person name="Han B."/>
            <person name="Choisne N."/>
            <person name="Demange N."/>
            <person name="Orjeda G."/>
            <person name="Samain S."/>
            <person name="Cattolico L."/>
            <person name="Pelletier E."/>
            <person name="Couloux A."/>
            <person name="Segurens B."/>
            <person name="Wincker P."/>
            <person name="D'Hont A."/>
            <person name="Scarpelli C."/>
            <person name="Weissenbach J."/>
            <person name="Salanoubat M."/>
            <person name="Quetier F."/>
            <person name="Yu Y."/>
            <person name="Kim H.R."/>
            <person name="Rambo T."/>
            <person name="Currie J."/>
            <person name="Collura K."/>
            <person name="Luo M."/>
            <person name="Yang T."/>
            <person name="Ammiraju J.S.S."/>
            <person name="Engler F."/>
            <person name="Soderlund C."/>
            <person name="Wing R.A."/>
            <person name="Palmer L.E."/>
            <person name="de la Bastide M."/>
            <person name="Spiegel L."/>
            <person name="Nascimento L."/>
            <person name="Zutavern T."/>
            <person name="O'Shaughnessy A."/>
            <person name="Dike S."/>
            <person name="Dedhia N."/>
            <person name="Preston R."/>
            <person name="Balija V."/>
            <person name="McCombie W.R."/>
            <person name="Chow T."/>
            <person name="Chen H."/>
            <person name="Chung M."/>
            <person name="Chen C."/>
            <person name="Shaw J."/>
            <person name="Wu H."/>
            <person name="Hsiao K."/>
            <person name="Chao Y."/>
            <person name="Chu M."/>
            <person name="Cheng C."/>
            <person name="Hour A."/>
            <person name="Lee P."/>
            <person name="Lin S."/>
            <person name="Lin Y."/>
            <person name="Liou J."/>
            <person name="Liu S."/>
            <person name="Hsing Y."/>
            <person name="Raghuvanshi S."/>
            <person name="Mohanty A."/>
            <person name="Bharti A.K."/>
            <person name="Gaur A."/>
            <person name="Gupta V."/>
            <person name="Kumar D."/>
            <person name="Ravi V."/>
            <person name="Vij S."/>
            <person name="Kapur A."/>
            <person name="Khurana P."/>
            <person name="Khurana P."/>
            <person name="Khurana J.P."/>
            <person name="Tyagi A.K."/>
            <person name="Gaikwad K."/>
            <person name="Singh A."/>
            <person name="Dalal V."/>
            <person name="Srivastava S."/>
            <person name="Dixit A."/>
            <person name="Pal A.K."/>
            <person name="Ghazi I.A."/>
            <person name="Yadav M."/>
            <person name="Pandit A."/>
            <person name="Bhargava A."/>
            <person name="Sureshbabu K."/>
            <person name="Batra K."/>
            <person name="Sharma T.R."/>
            <person name="Mohapatra T."/>
            <person name="Singh N.K."/>
            <person name="Messing J."/>
            <person name="Nelson A.B."/>
            <person name="Fuks G."/>
            <person name="Kavchok S."/>
            <person name="Keizer G."/>
            <person name="Linton E."/>
            <person name="Llaca V."/>
            <person name="Song R."/>
            <person name="Tanyolac B."/>
            <person name="Young S."/>
            <person name="Ho-Il K."/>
            <person name="Hahn J.H."/>
            <person name="Sangsakoo G."/>
            <person name="Vanavichit A."/>
            <person name="de Mattos Luiz.A.T."/>
            <person name="Zimmer P.D."/>
            <person name="Malone G."/>
            <person name="Dellagostin O."/>
            <person name="de Oliveira A.C."/>
            <person name="Bevan M."/>
            <person name="Bancroft I."/>
            <person name="Minx P."/>
            <person name="Cordum H."/>
            <person name="Wilson R."/>
            <person name="Cheng Z."/>
            <person name="Jin W."/>
            <person name="Jiang J."/>
            <person name="Leong S.A."/>
            <person name="Iwama H."/>
            <person name="Gojobori T."/>
            <person name="Itoh T."/>
            <person name="Niimura Y."/>
            <person name="Fujii Y."/>
            <person name="Habara T."/>
            <person name="Sakai H."/>
            <person name="Sato Y."/>
            <person name="Wilson G."/>
            <person name="Kumar K."/>
            <person name="McCouch S."/>
            <person name="Juretic N."/>
            <person name="Hoen D."/>
            <person name="Wright S."/>
            <person name="Bruskiewich R."/>
            <person name="Bureau T."/>
            <person name="Miyao A."/>
            <person name="Hirochika H."/>
            <person name="Nishikawa T."/>
            <person name="Kadowaki K."/>
            <person name="Sugiura M."/>
            <person name="Burr B."/>
            <person name="Sasaki T."/>
        </authorList>
    </citation>
    <scope>NUCLEOTIDE SEQUENCE [LARGE SCALE GENOMIC DNA]</scope>
    <source>
        <strain evidence="3">cv. Nipponbare</strain>
    </source>
</reference>
<name>A0A0P0X7D7_ORYSJ</name>
<proteinExistence type="predicted"/>
<dbReference type="EMBL" id="AP014963">
    <property type="protein sequence ID" value="BAT02059.1"/>
    <property type="molecule type" value="Genomic_DNA"/>
</dbReference>
<organism evidence="2 3">
    <name type="scientific">Oryza sativa subsp. japonica</name>
    <name type="common">Rice</name>
    <dbReference type="NCBI Taxonomy" id="39947"/>
    <lineage>
        <taxon>Eukaryota</taxon>
        <taxon>Viridiplantae</taxon>
        <taxon>Streptophyta</taxon>
        <taxon>Embryophyta</taxon>
        <taxon>Tracheophyta</taxon>
        <taxon>Spermatophyta</taxon>
        <taxon>Magnoliopsida</taxon>
        <taxon>Liliopsida</taxon>
        <taxon>Poales</taxon>
        <taxon>Poaceae</taxon>
        <taxon>BOP clade</taxon>
        <taxon>Oryzoideae</taxon>
        <taxon>Oryzeae</taxon>
        <taxon>Oryzinae</taxon>
        <taxon>Oryza</taxon>
        <taxon>Oryza sativa</taxon>
    </lineage>
</organism>
<gene>
    <name evidence="2" type="ordered locus">Os07g0551933</name>
    <name evidence="2" type="ORF">OSNPB_070551933</name>
</gene>
<dbReference type="Proteomes" id="UP000059680">
    <property type="component" value="Chromosome 7"/>
</dbReference>
<dbReference type="FunCoup" id="A0A0P0X7D7">
    <property type="interactions" value="331"/>
</dbReference>
<sequence>MSVATAAASRHRSCCRRRYRQSPSSAIAAASCCRHRHHQLSPSPAAAAVTAATTSRRPDPAELARIWGISLLSPPSPAPLCLAAPHGLPPLLTVPMMASDTVTAAVSAPARARQPLPLLGRPRRCRCRPGRRRIPPSHTTPAGGSTRSGQGRAGSVLGSARTGHRRRRLTPVVRSHRRPSRLDHERGRWKAPPLPSLPSPGFAGGCSGGGEAGESRGREGAARLESPPASPLGWSDRGLCV</sequence>
<evidence type="ECO:0000256" key="1">
    <source>
        <dbReference type="SAM" id="MobiDB-lite"/>
    </source>
</evidence>
<feature type="region of interest" description="Disordered" evidence="1">
    <location>
        <begin position="120"/>
        <end position="241"/>
    </location>
</feature>